<keyword evidence="2" id="KW-1185">Reference proteome</keyword>
<evidence type="ECO:0008006" key="3">
    <source>
        <dbReference type="Google" id="ProtNLM"/>
    </source>
</evidence>
<sequence>MKNTFWPILAIILLTASCRKEAENVKNKATSLKYLGEVALSHGDLLLSNRGALNKVVGQDSLLVYDQNSRQLVLIDLKKKIPIHTIAVTLDGPDFFDLPFLDATIRNDSIFILSQNYFSIYDLEGKIKLRFDKDQLNNSNSLFHISDFQVMEQGDILFSKVPLEVMVDNFTSKEKPNLFFTIDTPTGSISEKPVFSPKESLIDDKDRGYYNDLAFHYMTVSNDSIIYSFPFMSEIFIYNLQTNDQTKIEVPSKFAENLRKPITVADNNDTKKWADYIYSSSKFSAIERDSKTGFFLRVSTQYKKISDGLNQSSKYITLIDNKLRKIEEIELADKVFPNPIVSNGVVYLLKVDQPVEDAYTFVAYEIVK</sequence>
<proteinExistence type="predicted"/>
<dbReference type="OrthoDB" id="982905at2"/>
<protein>
    <recommendedName>
        <fullName evidence="3">DUF4221 domain-containing protein</fullName>
    </recommendedName>
</protein>
<dbReference type="PATRIC" id="fig|1566026.4.peg.1553"/>
<organism evidence="1 2">
    <name type="scientific">Roseivirga seohaensis subsp. aquiponti</name>
    <dbReference type="NCBI Taxonomy" id="1566026"/>
    <lineage>
        <taxon>Bacteria</taxon>
        <taxon>Pseudomonadati</taxon>
        <taxon>Bacteroidota</taxon>
        <taxon>Cytophagia</taxon>
        <taxon>Cytophagales</taxon>
        <taxon>Roseivirgaceae</taxon>
        <taxon>Roseivirga</taxon>
    </lineage>
</organism>
<dbReference type="RefSeq" id="WP_053224782.1">
    <property type="nucleotide sequence ID" value="NZ_JSVA01000018.1"/>
</dbReference>
<comment type="caution">
    <text evidence="1">The sequence shown here is derived from an EMBL/GenBank/DDBJ whole genome shotgun (WGS) entry which is preliminary data.</text>
</comment>
<gene>
    <name evidence="1" type="ORF">OB69_16155</name>
</gene>
<accession>A0A0L8AHY1</accession>
<dbReference type="PROSITE" id="PS51257">
    <property type="entry name" value="PROKAR_LIPOPROTEIN"/>
    <property type="match status" value="1"/>
</dbReference>
<evidence type="ECO:0000313" key="2">
    <source>
        <dbReference type="Proteomes" id="UP000036908"/>
    </source>
</evidence>
<dbReference type="Proteomes" id="UP000036908">
    <property type="component" value="Unassembled WGS sequence"/>
</dbReference>
<name>A0A0L8AHY1_9BACT</name>
<evidence type="ECO:0000313" key="1">
    <source>
        <dbReference type="EMBL" id="KOF01862.1"/>
    </source>
</evidence>
<dbReference type="AlphaFoldDB" id="A0A0L8AHY1"/>
<reference evidence="2" key="1">
    <citation type="submission" date="2014-11" db="EMBL/GenBank/DDBJ databases">
        <title>Genome sequencing of Roseivirga sp. D-25.</title>
        <authorList>
            <person name="Selvaratnam C."/>
            <person name="Thevarajoo S."/>
            <person name="Goh K.M."/>
            <person name="Eee R."/>
            <person name="Chan K.-G."/>
            <person name="Chong C.S."/>
        </authorList>
    </citation>
    <scope>NUCLEOTIDE SEQUENCE [LARGE SCALE GENOMIC DNA]</scope>
    <source>
        <strain evidence="2">D-25</strain>
    </source>
</reference>
<dbReference type="EMBL" id="JSVA01000018">
    <property type="protein sequence ID" value="KOF01862.1"/>
    <property type="molecule type" value="Genomic_DNA"/>
</dbReference>